<feature type="compositionally biased region" description="Pro residues" evidence="1">
    <location>
        <begin position="147"/>
        <end position="160"/>
    </location>
</feature>
<comment type="caution">
    <text evidence="5">The sequence shown here is derived from an EMBL/GenBank/DDBJ whole genome shotgun (WGS) entry which is preliminary data.</text>
</comment>
<keyword evidence="6" id="KW-1185">Reference proteome</keyword>
<dbReference type="Proteomes" id="UP001271007">
    <property type="component" value="Unassembled WGS sequence"/>
</dbReference>
<feature type="compositionally biased region" description="Low complexity" evidence="1">
    <location>
        <begin position="180"/>
        <end position="191"/>
    </location>
</feature>
<dbReference type="AlphaFoldDB" id="A0AAJ0GJ78"/>
<organism evidence="5 6">
    <name type="scientific">Extremus antarcticus</name>
    <dbReference type="NCBI Taxonomy" id="702011"/>
    <lineage>
        <taxon>Eukaryota</taxon>
        <taxon>Fungi</taxon>
        <taxon>Dikarya</taxon>
        <taxon>Ascomycota</taxon>
        <taxon>Pezizomycotina</taxon>
        <taxon>Dothideomycetes</taxon>
        <taxon>Dothideomycetidae</taxon>
        <taxon>Mycosphaerellales</taxon>
        <taxon>Extremaceae</taxon>
        <taxon>Extremus</taxon>
    </lineage>
</organism>
<keyword evidence="3" id="KW-0732">Signal</keyword>
<feature type="compositionally biased region" description="Polar residues" evidence="1">
    <location>
        <begin position="387"/>
        <end position="397"/>
    </location>
</feature>
<feature type="region of interest" description="Disordered" evidence="1">
    <location>
        <begin position="383"/>
        <end position="418"/>
    </location>
</feature>
<evidence type="ECO:0000256" key="3">
    <source>
        <dbReference type="SAM" id="SignalP"/>
    </source>
</evidence>
<protein>
    <recommendedName>
        <fullName evidence="4">WSC domain-containing protein</fullName>
    </recommendedName>
</protein>
<feature type="region of interest" description="Disordered" evidence="1">
    <location>
        <begin position="117"/>
        <end position="205"/>
    </location>
</feature>
<keyword evidence="2" id="KW-0472">Membrane</keyword>
<dbReference type="SMART" id="SM00321">
    <property type="entry name" value="WSC"/>
    <property type="match status" value="1"/>
</dbReference>
<dbReference type="PROSITE" id="PS51212">
    <property type="entry name" value="WSC"/>
    <property type="match status" value="1"/>
</dbReference>
<evidence type="ECO:0000256" key="2">
    <source>
        <dbReference type="SAM" id="Phobius"/>
    </source>
</evidence>
<feature type="compositionally biased region" description="Low complexity" evidence="1">
    <location>
        <begin position="130"/>
        <end position="146"/>
    </location>
</feature>
<feature type="chain" id="PRO_5042478492" description="WSC domain-containing protein" evidence="3">
    <location>
        <begin position="28"/>
        <end position="418"/>
    </location>
</feature>
<sequence>MARMKIQGMLPFRTVLAGIMLINMAAAQNPSGITQKYCSNQNTGSGFSAVFDRYQSMGACSGTCRAEYAFAVVQGNGCWCSNYIPAQQSDVHGCDASCPGYPGDWCGNSGSGMYGYIALDKQPSGTAGASSQQPQSTPSSQPQSSSSPPPPTSSSPPPPTSSSEPNTTPQSSSAPPPAPASSSTTSSITSSAPPPPVTSETHSPSPIIHTQVITRSGSVVTQTVTTTPVVIAGGNSSAEQQMKAKSGLSSGVVAGIVIGSLLGLAALLLAAFLLYRRRKRSDAEAAAGSTRPKRTTSVLSRTGLLSRGRPQSMAENPFDNPDPYAAGAASVRHSVLFGAGATIEPSSPLGGSQDNLGAGSRRPSKPLVYDQRLNPSALFANAEANGSRVSMQDQQDYSRPLGVANPDVRPSFDSRISR</sequence>
<dbReference type="InterPro" id="IPR002889">
    <property type="entry name" value="WSC_carb-bd"/>
</dbReference>
<feature type="signal peptide" evidence="3">
    <location>
        <begin position="1"/>
        <end position="27"/>
    </location>
</feature>
<name>A0AAJ0GJ78_9PEZI</name>
<keyword evidence="2" id="KW-1133">Transmembrane helix</keyword>
<evidence type="ECO:0000313" key="5">
    <source>
        <dbReference type="EMBL" id="KAK3058614.1"/>
    </source>
</evidence>
<feature type="transmembrane region" description="Helical" evidence="2">
    <location>
        <begin position="252"/>
        <end position="275"/>
    </location>
</feature>
<dbReference type="PANTHER" id="PTHR16861">
    <property type="entry name" value="GLYCOPROTEIN 38"/>
    <property type="match status" value="1"/>
</dbReference>
<dbReference type="PANTHER" id="PTHR16861:SF4">
    <property type="entry name" value="SH3 DOMAIN PROTEIN (AFU_ORTHOLOGUE AFUA_1G13610)"/>
    <property type="match status" value="1"/>
</dbReference>
<dbReference type="EMBL" id="JAWDJX010000001">
    <property type="protein sequence ID" value="KAK3058614.1"/>
    <property type="molecule type" value="Genomic_DNA"/>
</dbReference>
<accession>A0AAJ0GJ78</accession>
<feature type="region of interest" description="Disordered" evidence="1">
    <location>
        <begin position="343"/>
        <end position="369"/>
    </location>
</feature>
<evidence type="ECO:0000313" key="6">
    <source>
        <dbReference type="Proteomes" id="UP001271007"/>
    </source>
</evidence>
<feature type="compositionally biased region" description="Low complexity" evidence="1">
    <location>
        <begin position="161"/>
        <end position="173"/>
    </location>
</feature>
<gene>
    <name evidence="5" type="ORF">LTR09_000179</name>
</gene>
<feature type="region of interest" description="Disordered" evidence="1">
    <location>
        <begin position="282"/>
        <end position="325"/>
    </location>
</feature>
<dbReference type="Pfam" id="PF01822">
    <property type="entry name" value="WSC"/>
    <property type="match status" value="1"/>
</dbReference>
<feature type="domain" description="WSC" evidence="4">
    <location>
        <begin position="32"/>
        <end position="120"/>
    </location>
</feature>
<keyword evidence="2" id="KW-0812">Transmembrane</keyword>
<proteinExistence type="predicted"/>
<evidence type="ECO:0000256" key="1">
    <source>
        <dbReference type="SAM" id="MobiDB-lite"/>
    </source>
</evidence>
<reference evidence="5" key="1">
    <citation type="submission" date="2023-04" db="EMBL/GenBank/DDBJ databases">
        <title>Black Yeasts Isolated from many extreme environments.</title>
        <authorList>
            <person name="Coleine C."/>
            <person name="Stajich J.E."/>
            <person name="Selbmann L."/>
        </authorList>
    </citation>
    <scope>NUCLEOTIDE SEQUENCE</scope>
    <source>
        <strain evidence="5">CCFEE 5312</strain>
    </source>
</reference>
<evidence type="ECO:0000259" key="4">
    <source>
        <dbReference type="PROSITE" id="PS51212"/>
    </source>
</evidence>